<evidence type="ECO:0000256" key="4">
    <source>
        <dbReference type="ARBA" id="ARBA00022692"/>
    </source>
</evidence>
<evidence type="ECO:0000313" key="11">
    <source>
        <dbReference type="Proteomes" id="UP000316621"/>
    </source>
</evidence>
<feature type="transmembrane region" description="Helical" evidence="8">
    <location>
        <begin position="119"/>
        <end position="139"/>
    </location>
</feature>
<keyword evidence="6 8" id="KW-0472">Membrane</keyword>
<keyword evidence="11" id="KW-1185">Reference proteome</keyword>
<keyword evidence="4 8" id="KW-0812">Transmembrane</keyword>
<dbReference type="InterPro" id="IPR037185">
    <property type="entry name" value="EmrE-like"/>
</dbReference>
<dbReference type="SUPFAM" id="SSF103481">
    <property type="entry name" value="Multidrug resistance efflux transporter EmrE"/>
    <property type="match status" value="1"/>
</dbReference>
<evidence type="ECO:0000256" key="5">
    <source>
        <dbReference type="ARBA" id="ARBA00022989"/>
    </source>
</evidence>
<keyword evidence="3" id="KW-0813">Transport</keyword>
<evidence type="ECO:0000256" key="1">
    <source>
        <dbReference type="ARBA" id="ARBA00004141"/>
    </source>
</evidence>
<keyword evidence="5 8" id="KW-1133">Transmembrane helix</keyword>
<feature type="transmembrane region" description="Helical" evidence="8">
    <location>
        <begin position="204"/>
        <end position="229"/>
    </location>
</feature>
<name>A0A4Y7J0T5_PAPSO</name>
<dbReference type="GO" id="GO:0005345">
    <property type="term" value="F:purine nucleobase transmembrane transporter activity"/>
    <property type="evidence" value="ECO:0007669"/>
    <property type="project" value="UniProtKB-ARBA"/>
</dbReference>
<dbReference type="GO" id="GO:0008270">
    <property type="term" value="F:zinc ion binding"/>
    <property type="evidence" value="ECO:0007669"/>
    <property type="project" value="UniProtKB-KW"/>
</dbReference>
<feature type="domain" description="C2H2-type" evidence="9">
    <location>
        <begin position="338"/>
        <end position="367"/>
    </location>
</feature>
<comment type="subcellular location">
    <subcellularLocation>
        <location evidence="1">Membrane</location>
        <topology evidence="1">Multi-pass membrane protein</topology>
    </subcellularLocation>
</comment>
<dbReference type="Pfam" id="PF00929">
    <property type="entry name" value="RNase_T"/>
    <property type="match status" value="1"/>
</dbReference>
<sequence length="646" mass="72661">MPMNIDGIEEGESFAIENNHNNPQQEEQDSSPAKAGFSAKVMKWGLLILSCTLNMLGLVVGPLLLRLYFLHGGSRKWLSSWLQMAGFPILTIPLAIFYLRRDRKLLITDFFASRKLLVYAALIGLIYGIVNFMFCYGLSYLPVSTWSLLVTTQLVFTSLVSFVWVKQKFTPYTMNAIVVIIMGCILLGIRRAGDRLPGVTNSQYLLGFFITVGAASILGFIMVSTQVAYAKANQAMTYPIVLQFQVWVALFATLSCTIGGLVNRDFSAIHREASVMSATFLPISQIAAVITFHESFTAEKVPDPKSVNPTLQQEMARSIELTDGREEENPLQSQTTRHRCSACFKHYKKKEHLVKHMELSYHSPHQPRCGPLAKADCAKIFSAQGCELCMNIFDTSAALNSHKELCCLCPAPSIDLVEIPSVELDSYEVETSSLAEGWHSSRLPEAVALDCEMVGGGSDGTLDLCARVCLIDENENVVFHTYVVPELPVTDYRYEITGIKEENLRDAMPLKEVKEIIQKILYNGESLWRSRLVGGKAKLLVGHEIEHDLKCLRMEYPEHLFRYEIQSGVHDPYEDCVATMRLYKRMRAEDHPTTEDSTPLKYSSRPSGFDIRSSWELQNMSPDALFEISRSNYVCWCLDLKAKVQD</sequence>
<dbReference type="InterPro" id="IPR012337">
    <property type="entry name" value="RNaseH-like_sf"/>
</dbReference>
<dbReference type="SMART" id="SM00479">
    <property type="entry name" value="EXOIII"/>
    <property type="match status" value="1"/>
</dbReference>
<dbReference type="GO" id="GO:0016020">
    <property type="term" value="C:membrane"/>
    <property type="evidence" value="ECO:0007669"/>
    <property type="project" value="UniProtKB-SubCell"/>
</dbReference>
<evidence type="ECO:0000256" key="2">
    <source>
        <dbReference type="ARBA" id="ARBA00006213"/>
    </source>
</evidence>
<feature type="transmembrane region" description="Helical" evidence="8">
    <location>
        <begin position="145"/>
        <end position="165"/>
    </location>
</feature>
<dbReference type="STRING" id="3469.A0A4Y7J0T5"/>
<evidence type="ECO:0000256" key="3">
    <source>
        <dbReference type="ARBA" id="ARBA00022448"/>
    </source>
</evidence>
<dbReference type="AlphaFoldDB" id="A0A4Y7J0T5"/>
<dbReference type="InterPro" id="IPR013087">
    <property type="entry name" value="Znf_C2H2_type"/>
</dbReference>
<feature type="transmembrane region" description="Helical" evidence="8">
    <location>
        <begin position="241"/>
        <end position="262"/>
    </location>
</feature>
<accession>A0A4Y7J0T5</accession>
<dbReference type="Gramene" id="RZC53265">
    <property type="protein sequence ID" value="RZC53265"/>
    <property type="gene ID" value="C5167_012124"/>
</dbReference>
<keyword evidence="7" id="KW-0862">Zinc</keyword>
<dbReference type="PROSITE" id="PS50157">
    <property type="entry name" value="ZINC_FINGER_C2H2_2"/>
    <property type="match status" value="1"/>
</dbReference>
<feature type="transmembrane region" description="Helical" evidence="8">
    <location>
        <begin position="172"/>
        <end position="192"/>
    </location>
</feature>
<comment type="similarity">
    <text evidence="2">Belongs to the purine permeases (TC 2.A.7.14) family.</text>
</comment>
<dbReference type="Proteomes" id="UP000316621">
    <property type="component" value="Chromosome 3"/>
</dbReference>
<dbReference type="GO" id="GO:0015211">
    <property type="term" value="F:purine nucleoside transmembrane transporter activity"/>
    <property type="evidence" value="ECO:0007669"/>
    <property type="project" value="InterPro"/>
</dbReference>
<dbReference type="EMBL" id="CM010717">
    <property type="protein sequence ID" value="RZC53265.1"/>
    <property type="molecule type" value="Genomic_DNA"/>
</dbReference>
<evidence type="ECO:0000259" key="9">
    <source>
        <dbReference type="PROSITE" id="PS50157"/>
    </source>
</evidence>
<dbReference type="InterPro" id="IPR030182">
    <property type="entry name" value="PUP_plant"/>
</dbReference>
<evidence type="ECO:0000256" key="6">
    <source>
        <dbReference type="ARBA" id="ARBA00023136"/>
    </source>
</evidence>
<feature type="transmembrane region" description="Helical" evidence="8">
    <location>
        <begin position="44"/>
        <end position="69"/>
    </location>
</feature>
<dbReference type="Pfam" id="PF16913">
    <property type="entry name" value="PUNUT"/>
    <property type="match status" value="1"/>
</dbReference>
<evidence type="ECO:0000256" key="7">
    <source>
        <dbReference type="PROSITE-ProRule" id="PRU00042"/>
    </source>
</evidence>
<dbReference type="InterPro" id="IPR036397">
    <property type="entry name" value="RNaseH_sf"/>
</dbReference>
<dbReference type="SUPFAM" id="SSF53098">
    <property type="entry name" value="Ribonuclease H-like"/>
    <property type="match status" value="1"/>
</dbReference>
<gene>
    <name evidence="10" type="ORF">C5167_012124</name>
</gene>
<reference evidence="10 11" key="1">
    <citation type="journal article" date="2018" name="Science">
        <title>The opium poppy genome and morphinan production.</title>
        <authorList>
            <person name="Guo L."/>
            <person name="Winzer T."/>
            <person name="Yang X."/>
            <person name="Li Y."/>
            <person name="Ning Z."/>
            <person name="He Z."/>
            <person name="Teodor R."/>
            <person name="Lu Y."/>
            <person name="Bowser T.A."/>
            <person name="Graham I.A."/>
            <person name="Ye K."/>
        </authorList>
    </citation>
    <scope>NUCLEOTIDE SEQUENCE [LARGE SCALE GENOMIC DNA]</scope>
    <source>
        <strain evidence="11">cv. HN1</strain>
        <tissue evidence="10">Leaves</tissue>
    </source>
</reference>
<keyword evidence="7" id="KW-0863">Zinc-finger</keyword>
<dbReference type="InterPro" id="IPR013520">
    <property type="entry name" value="Ribonucl_H"/>
</dbReference>
<organism evidence="10 11">
    <name type="scientific">Papaver somniferum</name>
    <name type="common">Opium poppy</name>
    <dbReference type="NCBI Taxonomy" id="3469"/>
    <lineage>
        <taxon>Eukaryota</taxon>
        <taxon>Viridiplantae</taxon>
        <taxon>Streptophyta</taxon>
        <taxon>Embryophyta</taxon>
        <taxon>Tracheophyta</taxon>
        <taxon>Spermatophyta</taxon>
        <taxon>Magnoliopsida</taxon>
        <taxon>Ranunculales</taxon>
        <taxon>Papaveraceae</taxon>
        <taxon>Papaveroideae</taxon>
        <taxon>Papaver</taxon>
    </lineage>
</organism>
<dbReference type="PANTHER" id="PTHR31376:SF105">
    <property type="entry name" value="PURINE PERMEASE-RELATED"/>
    <property type="match status" value="1"/>
</dbReference>
<proteinExistence type="inferred from homology"/>
<dbReference type="Gene3D" id="3.30.420.10">
    <property type="entry name" value="Ribonuclease H-like superfamily/Ribonuclease H"/>
    <property type="match status" value="1"/>
</dbReference>
<dbReference type="PANTHER" id="PTHR31376">
    <property type="entry name" value="OS09G0467300 PROTEIN-RELATED"/>
    <property type="match status" value="1"/>
</dbReference>
<evidence type="ECO:0000313" key="10">
    <source>
        <dbReference type="EMBL" id="RZC53265.1"/>
    </source>
</evidence>
<keyword evidence="7" id="KW-0479">Metal-binding</keyword>
<protein>
    <recommendedName>
        <fullName evidence="9">C2H2-type domain-containing protein</fullName>
    </recommendedName>
</protein>
<feature type="transmembrane region" description="Helical" evidence="8">
    <location>
        <begin position="81"/>
        <end position="99"/>
    </location>
</feature>
<dbReference type="PROSITE" id="PS00028">
    <property type="entry name" value="ZINC_FINGER_C2H2_1"/>
    <property type="match status" value="1"/>
</dbReference>
<evidence type="ECO:0000256" key="8">
    <source>
        <dbReference type="SAM" id="Phobius"/>
    </source>
</evidence>
<dbReference type="GO" id="GO:0003676">
    <property type="term" value="F:nucleic acid binding"/>
    <property type="evidence" value="ECO:0007669"/>
    <property type="project" value="InterPro"/>
</dbReference>